<dbReference type="InterPro" id="IPR018971">
    <property type="entry name" value="DUF1997"/>
</dbReference>
<accession>A0AAD8YA53</accession>
<reference evidence="1" key="1">
    <citation type="submission" date="2023-06" db="EMBL/GenBank/DDBJ databases">
        <title>Survivors Of The Sea: Transcriptome response of Skeletonema marinoi to long-term dormancy.</title>
        <authorList>
            <person name="Pinder M.I.M."/>
            <person name="Kourtchenko O."/>
            <person name="Robertson E.K."/>
            <person name="Larsson T."/>
            <person name="Maumus F."/>
            <person name="Osuna-Cruz C.M."/>
            <person name="Vancaester E."/>
            <person name="Stenow R."/>
            <person name="Vandepoele K."/>
            <person name="Ploug H."/>
            <person name="Bruchert V."/>
            <person name="Godhe A."/>
            <person name="Topel M."/>
        </authorList>
    </citation>
    <scope>NUCLEOTIDE SEQUENCE</scope>
    <source>
        <strain evidence="1">R05AC</strain>
    </source>
</reference>
<sequence>MRRTSSFRHQIFHLLMAMTFTTLSLTTILLLPSSTLGFSAVTPPRIKDTKVSVEGMSTAPVIPPPLQSSSDCDGSNVDVVSLSNYMRLPVEQYVLIEMPLGSSLTKIDNNEVYKGEEFELVVPEITFFNLTLQPVVLCTVQPMEDRVVIFSDNCYLRGSSFIEKTRLNERFDFRVSCTLTWNDEQNLVAADVQSGEDESDTEDTGRKNKFRFRNKENSELDDETDCSITSSTITAITSIDVAVDVPRPFSSIPKFIVERTGNAAMKLSLKYIQANFVRNLANDYEKWSTDEEYRSYRASLLSKEEEVECVAESQSLV</sequence>
<dbReference type="Proteomes" id="UP001224775">
    <property type="component" value="Unassembled WGS sequence"/>
</dbReference>
<dbReference type="EMBL" id="JATAAI010000011">
    <property type="protein sequence ID" value="KAK1742337.1"/>
    <property type="molecule type" value="Genomic_DNA"/>
</dbReference>
<gene>
    <name evidence="1" type="ORF">QTG54_006902</name>
</gene>
<organism evidence="1 2">
    <name type="scientific">Skeletonema marinoi</name>
    <dbReference type="NCBI Taxonomy" id="267567"/>
    <lineage>
        <taxon>Eukaryota</taxon>
        <taxon>Sar</taxon>
        <taxon>Stramenopiles</taxon>
        <taxon>Ochrophyta</taxon>
        <taxon>Bacillariophyta</taxon>
        <taxon>Coscinodiscophyceae</taxon>
        <taxon>Thalassiosirophycidae</taxon>
        <taxon>Thalassiosirales</taxon>
        <taxon>Skeletonemataceae</taxon>
        <taxon>Skeletonema</taxon>
        <taxon>Skeletonema marinoi-dohrnii complex</taxon>
    </lineage>
</organism>
<evidence type="ECO:0000313" key="1">
    <source>
        <dbReference type="EMBL" id="KAK1742337.1"/>
    </source>
</evidence>
<protein>
    <submittedName>
        <fullName evidence="1">DUF1997 domain-containing protein</fullName>
    </submittedName>
</protein>
<comment type="caution">
    <text evidence="1">The sequence shown here is derived from an EMBL/GenBank/DDBJ whole genome shotgun (WGS) entry which is preliminary data.</text>
</comment>
<proteinExistence type="predicted"/>
<evidence type="ECO:0000313" key="2">
    <source>
        <dbReference type="Proteomes" id="UP001224775"/>
    </source>
</evidence>
<dbReference type="AlphaFoldDB" id="A0AAD8YA53"/>
<name>A0AAD8YA53_9STRA</name>
<keyword evidence="2" id="KW-1185">Reference proteome</keyword>
<dbReference type="Pfam" id="PF09366">
    <property type="entry name" value="DUF1997"/>
    <property type="match status" value="1"/>
</dbReference>
<dbReference type="PANTHER" id="PTHR34131:SF3">
    <property type="entry name" value="(RAP ANNOTATION RELEASE2) GALACTOSE-BINDING LIKE DOMAIN CONTAINING PROTEIN"/>
    <property type="match status" value="1"/>
</dbReference>
<dbReference type="PANTHER" id="PTHR34131">
    <property type="entry name" value="(RAP ANNOTATION RELEASE2) GALACTOSE-BINDING LIKE DOMAIN CONTAINING PROTEIN"/>
    <property type="match status" value="1"/>
</dbReference>